<accession>A0A2V3VYS6</accession>
<dbReference type="AlphaFoldDB" id="A0A2V3VYS6"/>
<dbReference type="Proteomes" id="UP000247922">
    <property type="component" value="Unassembled WGS sequence"/>
</dbReference>
<protein>
    <submittedName>
        <fullName evidence="1">Uncharacterized protein</fullName>
    </submittedName>
</protein>
<evidence type="ECO:0000313" key="1">
    <source>
        <dbReference type="EMBL" id="PXW87167.1"/>
    </source>
</evidence>
<sequence length="288" mass="34289">MHKNQENKLSILEQDLKLHCQCDTKVSKEEHSINRIMAFFCSNSIQGDLEKGNLPIVNKLYEVFEWDKFSYFDIMYSFWNMYSYGLHQIDGEYYYITEAENIKHAYKRSKKIHIPSFPKRYLNTNSRDYVKEKQSSKCLEEKYKNIKDLAVKCHSISNFYPVPDNKFNRVKGMCGVGDFLPVMIDKIQKHIDDETSLIQKDICIDLDTLKIWHEFFKEKRQELFLDNEYTVNGDTLKGNLLFRKQSEGRPLPLKETEYIECLNNILDRIHKRAALMEKFWDKKEGSNN</sequence>
<dbReference type="OrthoDB" id="2044637at2"/>
<name>A0A2V3VYS6_9BACI</name>
<organism evidence="1 2">
    <name type="scientific">Streptohalobacillus salinus</name>
    <dbReference type="NCBI Taxonomy" id="621096"/>
    <lineage>
        <taxon>Bacteria</taxon>
        <taxon>Bacillati</taxon>
        <taxon>Bacillota</taxon>
        <taxon>Bacilli</taxon>
        <taxon>Bacillales</taxon>
        <taxon>Bacillaceae</taxon>
        <taxon>Streptohalobacillus</taxon>
    </lineage>
</organism>
<keyword evidence="2" id="KW-1185">Reference proteome</keyword>
<evidence type="ECO:0000313" key="2">
    <source>
        <dbReference type="Proteomes" id="UP000247922"/>
    </source>
</evidence>
<reference evidence="1 2" key="1">
    <citation type="submission" date="2018-05" db="EMBL/GenBank/DDBJ databases">
        <title>Genomic Encyclopedia of Type Strains, Phase IV (KMG-IV): sequencing the most valuable type-strain genomes for metagenomic binning, comparative biology and taxonomic classification.</title>
        <authorList>
            <person name="Goeker M."/>
        </authorList>
    </citation>
    <scope>NUCLEOTIDE SEQUENCE [LARGE SCALE GENOMIC DNA]</scope>
    <source>
        <strain evidence="1 2">DSM 22440</strain>
    </source>
</reference>
<dbReference type="EMBL" id="QJJR01000017">
    <property type="protein sequence ID" value="PXW87167.1"/>
    <property type="molecule type" value="Genomic_DNA"/>
</dbReference>
<comment type="caution">
    <text evidence="1">The sequence shown here is derived from an EMBL/GenBank/DDBJ whole genome shotgun (WGS) entry which is preliminary data.</text>
</comment>
<proteinExistence type="predicted"/>
<dbReference type="RefSeq" id="WP_110252128.1">
    <property type="nucleotide sequence ID" value="NZ_QJJR01000017.1"/>
</dbReference>
<gene>
    <name evidence="1" type="ORF">DES38_1175</name>
</gene>